<organism evidence="1 2">
    <name type="scientific">Vaccinium darrowii</name>
    <dbReference type="NCBI Taxonomy" id="229202"/>
    <lineage>
        <taxon>Eukaryota</taxon>
        <taxon>Viridiplantae</taxon>
        <taxon>Streptophyta</taxon>
        <taxon>Embryophyta</taxon>
        <taxon>Tracheophyta</taxon>
        <taxon>Spermatophyta</taxon>
        <taxon>Magnoliopsida</taxon>
        <taxon>eudicotyledons</taxon>
        <taxon>Gunneridae</taxon>
        <taxon>Pentapetalae</taxon>
        <taxon>asterids</taxon>
        <taxon>Ericales</taxon>
        <taxon>Ericaceae</taxon>
        <taxon>Vaccinioideae</taxon>
        <taxon>Vaccinieae</taxon>
        <taxon>Vaccinium</taxon>
    </lineage>
</organism>
<accession>A0ACB7ZFR9</accession>
<protein>
    <submittedName>
        <fullName evidence="1">Uncharacterized protein</fullName>
    </submittedName>
</protein>
<evidence type="ECO:0000313" key="2">
    <source>
        <dbReference type="Proteomes" id="UP000828048"/>
    </source>
</evidence>
<gene>
    <name evidence="1" type="ORF">Vadar_031539</name>
</gene>
<evidence type="ECO:0000313" key="1">
    <source>
        <dbReference type="EMBL" id="KAH7864598.1"/>
    </source>
</evidence>
<keyword evidence="2" id="KW-1185">Reference proteome</keyword>
<name>A0ACB7ZFR9_9ERIC</name>
<comment type="caution">
    <text evidence="1">The sequence shown here is derived from an EMBL/GenBank/DDBJ whole genome shotgun (WGS) entry which is preliminary data.</text>
</comment>
<proteinExistence type="predicted"/>
<dbReference type="Proteomes" id="UP000828048">
    <property type="component" value="Chromosome 12"/>
</dbReference>
<reference evidence="1 2" key="1">
    <citation type="journal article" date="2021" name="Hortic Res">
        <title>High-quality reference genome and annotation aids understanding of berry development for evergreen blueberry (Vaccinium darrowii).</title>
        <authorList>
            <person name="Yu J."/>
            <person name="Hulse-Kemp A.M."/>
            <person name="Babiker E."/>
            <person name="Staton M."/>
        </authorList>
    </citation>
    <scope>NUCLEOTIDE SEQUENCE [LARGE SCALE GENOMIC DNA]</scope>
    <source>
        <strain evidence="2">cv. NJ 8807/NJ 8810</strain>
        <tissue evidence="1">Young leaf</tissue>
    </source>
</reference>
<sequence>MNPGRRFSSCPNNNCKDFVWVDPPMCQRAVQIIPGLLRRSNRLEVELHNSKVRVRNLAVALCATWMMIIAVVIGIMMN</sequence>
<dbReference type="EMBL" id="CM037162">
    <property type="protein sequence ID" value="KAH7864598.1"/>
    <property type="molecule type" value="Genomic_DNA"/>
</dbReference>